<comment type="caution">
    <text evidence="16">The sequence shown here is derived from an EMBL/GenBank/DDBJ whole genome shotgun (WGS) entry which is preliminary data.</text>
</comment>
<keyword evidence="6" id="KW-0238">DNA-binding</keyword>
<evidence type="ECO:0000256" key="3">
    <source>
        <dbReference type="ARBA" id="ARBA00022801"/>
    </source>
</evidence>
<evidence type="ECO:0000259" key="14">
    <source>
        <dbReference type="PROSITE" id="PS51198"/>
    </source>
</evidence>
<dbReference type="GO" id="GO:0043138">
    <property type="term" value="F:3'-5' DNA helicase activity"/>
    <property type="evidence" value="ECO:0007669"/>
    <property type="project" value="UniProtKB-EC"/>
</dbReference>
<dbReference type="PROSITE" id="PS51217">
    <property type="entry name" value="UVRD_HELICASE_CTER"/>
    <property type="match status" value="1"/>
</dbReference>
<dbReference type="Proteomes" id="UP000564385">
    <property type="component" value="Unassembled WGS sequence"/>
</dbReference>
<keyword evidence="7" id="KW-0413">Isomerase</keyword>
<dbReference type="GO" id="GO:0016787">
    <property type="term" value="F:hydrolase activity"/>
    <property type="evidence" value="ECO:0007669"/>
    <property type="project" value="UniProtKB-UniRule"/>
</dbReference>
<dbReference type="InterPro" id="IPR014016">
    <property type="entry name" value="UvrD-like_ATP-bd"/>
</dbReference>
<dbReference type="AlphaFoldDB" id="A0A852VCP5"/>
<evidence type="ECO:0000256" key="11">
    <source>
        <dbReference type="ARBA" id="ARBA00048988"/>
    </source>
</evidence>
<dbReference type="EMBL" id="JACCCU010000001">
    <property type="protein sequence ID" value="NYF88045.1"/>
    <property type="molecule type" value="Genomic_DNA"/>
</dbReference>
<name>A0A852VCP5_9BACT</name>
<keyword evidence="4 12" id="KW-0347">Helicase</keyword>
<dbReference type="Pfam" id="PF21196">
    <property type="entry name" value="PcrA_UvrD_tudor"/>
    <property type="match status" value="1"/>
</dbReference>
<evidence type="ECO:0000256" key="2">
    <source>
        <dbReference type="ARBA" id="ARBA00022741"/>
    </source>
</evidence>
<dbReference type="InterPro" id="IPR013986">
    <property type="entry name" value="DExx_box_DNA_helicase_dom_sf"/>
</dbReference>
<dbReference type="Gene3D" id="1.10.486.10">
    <property type="entry name" value="PCRA, domain 4"/>
    <property type="match status" value="2"/>
</dbReference>
<dbReference type="GO" id="GO:0005524">
    <property type="term" value="F:ATP binding"/>
    <property type="evidence" value="ECO:0007669"/>
    <property type="project" value="UniProtKB-UniRule"/>
</dbReference>
<feature type="domain" description="UvrD-like helicase C-terminal" evidence="15">
    <location>
        <begin position="292"/>
        <end position="689"/>
    </location>
</feature>
<evidence type="ECO:0000313" key="16">
    <source>
        <dbReference type="EMBL" id="NYF88045.1"/>
    </source>
</evidence>
<organism evidence="16 17">
    <name type="scientific">Tunturiibacter lichenicola</name>
    <dbReference type="NCBI Taxonomy" id="2051959"/>
    <lineage>
        <taxon>Bacteria</taxon>
        <taxon>Pseudomonadati</taxon>
        <taxon>Acidobacteriota</taxon>
        <taxon>Terriglobia</taxon>
        <taxon>Terriglobales</taxon>
        <taxon>Acidobacteriaceae</taxon>
        <taxon>Tunturiibacter</taxon>
    </lineage>
</organism>
<keyword evidence="5 12" id="KW-0067">ATP-binding</keyword>
<feature type="domain" description="UvrD-like helicase ATP-binding" evidence="14">
    <location>
        <begin position="6"/>
        <end position="291"/>
    </location>
</feature>
<dbReference type="CDD" id="cd17932">
    <property type="entry name" value="DEXQc_UvrD"/>
    <property type="match status" value="1"/>
</dbReference>
<evidence type="ECO:0000256" key="7">
    <source>
        <dbReference type="ARBA" id="ARBA00023235"/>
    </source>
</evidence>
<feature type="compositionally biased region" description="Basic and acidic residues" evidence="13">
    <location>
        <begin position="810"/>
        <end position="828"/>
    </location>
</feature>
<evidence type="ECO:0000256" key="6">
    <source>
        <dbReference type="ARBA" id="ARBA00023125"/>
    </source>
</evidence>
<protein>
    <recommendedName>
        <fullName evidence="9">DNA 3'-5' helicase</fullName>
        <ecNumber evidence="9">5.6.2.4</ecNumber>
    </recommendedName>
    <alternativeName>
        <fullName evidence="10">DNA 3'-5' helicase II</fullName>
    </alternativeName>
</protein>
<evidence type="ECO:0000256" key="9">
    <source>
        <dbReference type="ARBA" id="ARBA00034808"/>
    </source>
</evidence>
<reference evidence="16 17" key="1">
    <citation type="submission" date="2020-07" db="EMBL/GenBank/DDBJ databases">
        <title>Genomic Encyclopedia of Type Strains, Phase IV (KMG-V): Genome sequencing to study the core and pangenomes of soil and plant-associated prokaryotes.</title>
        <authorList>
            <person name="Whitman W."/>
        </authorList>
    </citation>
    <scope>NUCLEOTIDE SEQUENCE [LARGE SCALE GENOMIC DNA]</scope>
    <source>
        <strain evidence="16 17">M8UP22</strain>
    </source>
</reference>
<dbReference type="GO" id="GO:0005829">
    <property type="term" value="C:cytosol"/>
    <property type="evidence" value="ECO:0007669"/>
    <property type="project" value="TreeGrafter"/>
</dbReference>
<dbReference type="EC" id="5.6.2.4" evidence="9"/>
<evidence type="ECO:0000259" key="15">
    <source>
        <dbReference type="PROSITE" id="PS51217"/>
    </source>
</evidence>
<dbReference type="Pfam" id="PF00580">
    <property type="entry name" value="UvrD-helicase"/>
    <property type="match status" value="1"/>
</dbReference>
<evidence type="ECO:0000256" key="12">
    <source>
        <dbReference type="PROSITE-ProRule" id="PRU00560"/>
    </source>
</evidence>
<dbReference type="Gene3D" id="3.40.50.300">
    <property type="entry name" value="P-loop containing nucleotide triphosphate hydrolases"/>
    <property type="match status" value="3"/>
</dbReference>
<dbReference type="GO" id="GO:0000725">
    <property type="term" value="P:recombinational repair"/>
    <property type="evidence" value="ECO:0007669"/>
    <property type="project" value="TreeGrafter"/>
</dbReference>
<accession>A0A852VCP5</accession>
<dbReference type="InterPro" id="IPR014017">
    <property type="entry name" value="DNA_helicase_UvrD-like_C"/>
</dbReference>
<evidence type="ECO:0000256" key="5">
    <source>
        <dbReference type="ARBA" id="ARBA00022840"/>
    </source>
</evidence>
<feature type="region of interest" description="Disordered" evidence="13">
    <location>
        <begin position="769"/>
        <end position="854"/>
    </location>
</feature>
<evidence type="ECO:0000256" key="10">
    <source>
        <dbReference type="ARBA" id="ARBA00034923"/>
    </source>
</evidence>
<dbReference type="InterPro" id="IPR000212">
    <property type="entry name" value="DNA_helicase_UvrD/REP"/>
</dbReference>
<evidence type="ECO:0000256" key="1">
    <source>
        <dbReference type="ARBA" id="ARBA00009922"/>
    </source>
</evidence>
<feature type="binding site" evidence="12">
    <location>
        <begin position="27"/>
        <end position="34"/>
    </location>
    <ligand>
        <name>ATP</name>
        <dbReference type="ChEBI" id="CHEBI:30616"/>
    </ligand>
</feature>
<comment type="catalytic activity">
    <reaction evidence="11">
        <text>ATP + H2O = ADP + phosphate + H(+)</text>
        <dbReference type="Rhea" id="RHEA:13065"/>
        <dbReference type="ChEBI" id="CHEBI:15377"/>
        <dbReference type="ChEBI" id="CHEBI:15378"/>
        <dbReference type="ChEBI" id="CHEBI:30616"/>
        <dbReference type="ChEBI" id="CHEBI:43474"/>
        <dbReference type="ChEBI" id="CHEBI:456216"/>
        <dbReference type="EC" id="5.6.2.4"/>
    </reaction>
</comment>
<dbReference type="Gene3D" id="1.10.10.160">
    <property type="match status" value="1"/>
</dbReference>
<dbReference type="CDD" id="cd18807">
    <property type="entry name" value="SF1_C_UvrD"/>
    <property type="match status" value="1"/>
</dbReference>
<keyword evidence="2 12" id="KW-0547">Nucleotide-binding</keyword>
<dbReference type="GO" id="GO:0003677">
    <property type="term" value="F:DNA binding"/>
    <property type="evidence" value="ECO:0007669"/>
    <property type="project" value="UniProtKB-KW"/>
</dbReference>
<comment type="similarity">
    <text evidence="1">Belongs to the helicase family. UvrD subfamily.</text>
</comment>
<sequence>MSRLLENMNPQQQEGIRSVDGPVLLLAGAGSGKTRVITHRIAYLIQERGVPADAILAVTFTNKAAKEMAERVDKILGHSSLAKPMLATFHSFCVRVLRRDIEALRVGGVGLTKTFAIYDETDQQAVVKQALKRLAINDKSLKPRVALGRISWAKNHMIDPQEYFLASTNPMEEKIAHLFEIYKKELFKANALDFDDLLLETVRLLKSSEETRERYNRRYKYLLIDEYQDTNRPQYELMKLLAGPDSNVCVVGDEDQSIYSWRGADIKNILEFEKDFPATKTIRLEQNYRSTQVILEGAGAVVAQNTQRKGKNLFTTREGGSLIGYYEAPDGENEALFIADRIQRYLREAGGQVDLPRCAVLYRTNSQSRLVEEALRRYQIQYHMVGGFSFYDRAEVKDILSYLKLVQNVHDSIALGRVVNSPPRGIGKTTMETLERMALSSGMSTWDAIGRAIDDKLLPARALQALSSFRRLIEDARAMLGPGFAEKLAEDVAQDDDTFLRSETVEDIEADVSFGFGDPEPEDTGANTSFDTSFNFGFDFGPSEEISTLAAENSSDSDAAHGIDSVSFNPFAPVILKKSAETTVDKTAEIKMADEKPAFRKPGDAATLPELIKFLNDRSGYIRALEEEATPESFSRIENLKELANAAQDAQERGETLHEFLDHAALVSDADSYSEEARVTLMTLHAAKGLEFPLVFLSGMEEGLFPNSRTLTDPPGLEEERRLCYVGMTRAMDTLIMTRARYRRRYGNDMPESSIASRFLEEVPSRLVEDLGSPPARPQFSGSDYGSGYGGTYATPYPEANRFGRPSTEQSDRHYSYEDEDQSGERAPARPSGLPSVNRRAGYPAKTAPPGQSMDNIASFFAARGQKISRPKLEVQEQTGKTGLKQGSRVRHPKYGEGTVFRREGDGDDAKITVQFQQHGVKKLVEKFAQLERL</sequence>
<evidence type="ECO:0000256" key="4">
    <source>
        <dbReference type="ARBA" id="ARBA00022806"/>
    </source>
</evidence>
<gene>
    <name evidence="16" type="ORF">HDF08_000112</name>
</gene>
<dbReference type="PROSITE" id="PS51198">
    <property type="entry name" value="UVRD_HELICASE_ATP_BIND"/>
    <property type="match status" value="1"/>
</dbReference>
<comment type="catalytic activity">
    <reaction evidence="8">
        <text>Couples ATP hydrolysis with the unwinding of duplex DNA by translocating in the 3'-5' direction.</text>
        <dbReference type="EC" id="5.6.2.4"/>
    </reaction>
</comment>
<evidence type="ECO:0000256" key="13">
    <source>
        <dbReference type="SAM" id="MobiDB-lite"/>
    </source>
</evidence>
<feature type="region of interest" description="Disordered" evidence="13">
    <location>
        <begin position="875"/>
        <end position="906"/>
    </location>
</feature>
<evidence type="ECO:0000313" key="17">
    <source>
        <dbReference type="Proteomes" id="UP000564385"/>
    </source>
</evidence>
<dbReference type="PANTHER" id="PTHR11070">
    <property type="entry name" value="UVRD / RECB / PCRA DNA HELICASE FAMILY MEMBER"/>
    <property type="match status" value="1"/>
</dbReference>
<evidence type="ECO:0000256" key="8">
    <source>
        <dbReference type="ARBA" id="ARBA00034617"/>
    </source>
</evidence>
<dbReference type="SUPFAM" id="SSF52540">
    <property type="entry name" value="P-loop containing nucleoside triphosphate hydrolases"/>
    <property type="match status" value="2"/>
</dbReference>
<dbReference type="GO" id="GO:0033202">
    <property type="term" value="C:DNA helicase complex"/>
    <property type="evidence" value="ECO:0007669"/>
    <property type="project" value="TreeGrafter"/>
</dbReference>
<dbReference type="InterPro" id="IPR027417">
    <property type="entry name" value="P-loop_NTPase"/>
</dbReference>
<proteinExistence type="inferred from homology"/>
<dbReference type="PANTHER" id="PTHR11070:SF2">
    <property type="entry name" value="ATP-DEPENDENT DNA HELICASE SRS2"/>
    <property type="match status" value="1"/>
</dbReference>
<keyword evidence="3 12" id="KW-0378">Hydrolase</keyword>
<dbReference type="Pfam" id="PF13361">
    <property type="entry name" value="UvrD_C"/>
    <property type="match status" value="1"/>
</dbReference>